<name>A0A9E7P7W1_9CAUD</name>
<dbReference type="EMBL" id="ON645338">
    <property type="protein sequence ID" value="UUG69292.1"/>
    <property type="molecule type" value="Genomic_DNA"/>
</dbReference>
<keyword evidence="2" id="KW-1185">Reference proteome</keyword>
<protein>
    <submittedName>
        <fullName evidence="1">Uncharacterized protein</fullName>
    </submittedName>
</protein>
<proteinExistence type="predicted"/>
<evidence type="ECO:0000313" key="1">
    <source>
        <dbReference type="EMBL" id="UUG69292.1"/>
    </source>
</evidence>
<reference evidence="1" key="1">
    <citation type="submission" date="2022-05" db="EMBL/GenBank/DDBJ databases">
        <authorList>
            <person name="Coplen S."/>
            <person name="Charmaine M."/>
            <person name="Arellano J."/>
            <person name="Gebhart K."/>
            <person name="Hall K."/>
            <person name="Horky S."/>
            <person name="Lamsal A."/>
            <person name="Nakata S."/>
            <person name="Pridemore C."/>
            <person name="Schweikhart T."/>
            <person name="Williams K."/>
            <person name="Kotturi H."/>
            <person name="Pollenz R.S."/>
            <person name="Garlena R.A."/>
            <person name="Russell D.A."/>
            <person name="Jacobs-Sera D."/>
            <person name="Hatfull G.F."/>
        </authorList>
    </citation>
    <scope>NUCLEOTIDE SEQUENCE</scope>
</reference>
<dbReference type="KEGG" id="vg:79994037"/>
<dbReference type="Proteomes" id="UP001060292">
    <property type="component" value="Segment"/>
</dbReference>
<accession>A0A9E7P7W1</accession>
<dbReference type="RefSeq" id="YP_010750680.1">
    <property type="nucleotide sequence ID" value="NC_073336.1"/>
</dbReference>
<sequence>MGKKVNPVAYFFWKIRASMWVFHHAYHATNHKVNGSSIDRNHTEGYMRCRRCQSRFPIPSNVEVEGN</sequence>
<gene>
    <name evidence="1" type="primary">48</name>
    <name evidence="1" type="ORF">SEA_SCIENCEWIZSAM_48</name>
</gene>
<evidence type="ECO:0000313" key="2">
    <source>
        <dbReference type="Proteomes" id="UP001060292"/>
    </source>
</evidence>
<dbReference type="GeneID" id="79994037"/>
<organism evidence="1 2">
    <name type="scientific">Arthrobacter phage ScienceWizSam</name>
    <dbReference type="NCBI Taxonomy" id="2927283"/>
    <lineage>
        <taxon>Viruses</taxon>
        <taxon>Duplodnaviria</taxon>
        <taxon>Heunggongvirae</taxon>
        <taxon>Uroviricota</taxon>
        <taxon>Caudoviricetes</taxon>
        <taxon>Gordonvirus</taxon>
        <taxon>Gordonvirus sciencewizsam</taxon>
    </lineage>
</organism>